<evidence type="ECO:0000259" key="1">
    <source>
        <dbReference type="Pfam" id="PF01592"/>
    </source>
</evidence>
<sequence length="185" mass="19911">MDQFVDCCGETALPIWEGPFYIGVEGGSIHPRMGSHMLNDVYNKRILELAGNIPLLERLPVPDATATAHSRLCGSTVTIDLTMDEDVVTGFGHDVRACALGQASSSIMARHVVGSTAAELREVREQARAILKDGAEPPSGKWADLSVLVPVRDFKARHASTMLTFDAVVDAIGQIEAKRRETVAG</sequence>
<reference evidence="3" key="1">
    <citation type="submission" date="2016-10" db="EMBL/GenBank/DDBJ databases">
        <authorList>
            <person name="Varghese N."/>
            <person name="Submissions S."/>
        </authorList>
    </citation>
    <scope>NUCLEOTIDE SEQUENCE [LARGE SCALE GENOMIC DNA]</scope>
    <source>
        <strain evidence="3">LMG 26383,CCUG 61248,R- 45681</strain>
    </source>
</reference>
<dbReference type="GO" id="GO:0005506">
    <property type="term" value="F:iron ion binding"/>
    <property type="evidence" value="ECO:0007669"/>
    <property type="project" value="InterPro"/>
</dbReference>
<dbReference type="Pfam" id="PF01592">
    <property type="entry name" value="NifU_N"/>
    <property type="match status" value="1"/>
</dbReference>
<dbReference type="GO" id="GO:0051536">
    <property type="term" value="F:iron-sulfur cluster binding"/>
    <property type="evidence" value="ECO:0007669"/>
    <property type="project" value="InterPro"/>
</dbReference>
<dbReference type="CDD" id="cd06664">
    <property type="entry name" value="IscU_like"/>
    <property type="match status" value="1"/>
</dbReference>
<accession>A0A1H7I1R5</accession>
<dbReference type="Gene3D" id="3.90.1010.10">
    <property type="match status" value="1"/>
</dbReference>
<dbReference type="SUPFAM" id="SSF82649">
    <property type="entry name" value="SufE/NifU"/>
    <property type="match status" value="1"/>
</dbReference>
<dbReference type="InterPro" id="IPR002871">
    <property type="entry name" value="NIF_FeS_clus_asmbl_NifU_N"/>
</dbReference>
<feature type="domain" description="NIF system FeS cluster assembly NifU N-terminal" evidence="1">
    <location>
        <begin position="64"/>
        <end position="126"/>
    </location>
</feature>
<dbReference type="Proteomes" id="UP000199664">
    <property type="component" value="Unassembled WGS sequence"/>
</dbReference>
<evidence type="ECO:0000313" key="2">
    <source>
        <dbReference type="EMBL" id="SEK55757.1"/>
    </source>
</evidence>
<dbReference type="AlphaFoldDB" id="A0A1H7I1R5"/>
<dbReference type="STRING" id="1036779.SAMN04515666_101818"/>
<evidence type="ECO:0000313" key="3">
    <source>
        <dbReference type="Proteomes" id="UP000199664"/>
    </source>
</evidence>
<name>A0A1H7I1R5_9HYPH</name>
<organism evidence="2 3">
    <name type="scientific">Bosea lupini</name>
    <dbReference type="NCBI Taxonomy" id="1036779"/>
    <lineage>
        <taxon>Bacteria</taxon>
        <taxon>Pseudomonadati</taxon>
        <taxon>Pseudomonadota</taxon>
        <taxon>Alphaproteobacteria</taxon>
        <taxon>Hyphomicrobiales</taxon>
        <taxon>Boseaceae</taxon>
        <taxon>Bosea</taxon>
    </lineage>
</organism>
<dbReference type="GO" id="GO:0016226">
    <property type="term" value="P:iron-sulfur cluster assembly"/>
    <property type="evidence" value="ECO:0007669"/>
    <property type="project" value="InterPro"/>
</dbReference>
<dbReference type="EMBL" id="FOAN01000001">
    <property type="protein sequence ID" value="SEK55757.1"/>
    <property type="molecule type" value="Genomic_DNA"/>
</dbReference>
<protein>
    <submittedName>
        <fullName evidence="2">NifU homolog involved in Fe-S cluster formation</fullName>
    </submittedName>
</protein>
<gene>
    <name evidence="2" type="ORF">SAMN04515666_101818</name>
</gene>
<keyword evidence="3" id="KW-1185">Reference proteome</keyword>
<proteinExistence type="predicted"/>